<evidence type="ECO:0000313" key="3">
    <source>
        <dbReference type="Proteomes" id="UP001372338"/>
    </source>
</evidence>
<dbReference type="Proteomes" id="UP001372338">
    <property type="component" value="Unassembled WGS sequence"/>
</dbReference>
<keyword evidence="3" id="KW-1185">Reference proteome</keyword>
<dbReference type="EMBL" id="JAYWIO010000006">
    <property type="protein sequence ID" value="KAK7255678.1"/>
    <property type="molecule type" value="Genomic_DNA"/>
</dbReference>
<evidence type="ECO:0000313" key="2">
    <source>
        <dbReference type="EMBL" id="KAK7255678.1"/>
    </source>
</evidence>
<feature type="compositionally biased region" description="Basic and acidic residues" evidence="1">
    <location>
        <begin position="66"/>
        <end position="82"/>
    </location>
</feature>
<dbReference type="AlphaFoldDB" id="A0AAN9EKN0"/>
<reference evidence="2 3" key="1">
    <citation type="submission" date="2024-01" db="EMBL/GenBank/DDBJ databases">
        <title>The genomes of 5 underutilized Papilionoideae crops provide insights into root nodulation and disease resistanc.</title>
        <authorList>
            <person name="Yuan L."/>
        </authorList>
    </citation>
    <scope>NUCLEOTIDE SEQUENCE [LARGE SCALE GENOMIC DNA]</scope>
    <source>
        <strain evidence="2">ZHUSHIDOU_FW_LH</strain>
        <tissue evidence="2">Leaf</tissue>
    </source>
</reference>
<organism evidence="2 3">
    <name type="scientific">Crotalaria pallida</name>
    <name type="common">Smooth rattlebox</name>
    <name type="synonym">Crotalaria striata</name>
    <dbReference type="NCBI Taxonomy" id="3830"/>
    <lineage>
        <taxon>Eukaryota</taxon>
        <taxon>Viridiplantae</taxon>
        <taxon>Streptophyta</taxon>
        <taxon>Embryophyta</taxon>
        <taxon>Tracheophyta</taxon>
        <taxon>Spermatophyta</taxon>
        <taxon>Magnoliopsida</taxon>
        <taxon>eudicotyledons</taxon>
        <taxon>Gunneridae</taxon>
        <taxon>Pentapetalae</taxon>
        <taxon>rosids</taxon>
        <taxon>fabids</taxon>
        <taxon>Fabales</taxon>
        <taxon>Fabaceae</taxon>
        <taxon>Papilionoideae</taxon>
        <taxon>50 kb inversion clade</taxon>
        <taxon>genistoids sensu lato</taxon>
        <taxon>core genistoids</taxon>
        <taxon>Crotalarieae</taxon>
        <taxon>Crotalaria</taxon>
    </lineage>
</organism>
<protein>
    <submittedName>
        <fullName evidence="2">Uncharacterized protein</fullName>
    </submittedName>
</protein>
<name>A0AAN9EKN0_CROPI</name>
<gene>
    <name evidence="2" type="ORF">RIF29_29095</name>
</gene>
<sequence length="88" mass="10562">MHCQVEMPFRWKVPLGGKALQVEMPFRCRRNLHEEMYEEKQEEDPQDEEELNMDWDEEEGFLEPNDMNKELEVQGPEIKDIPGEEPVE</sequence>
<comment type="caution">
    <text evidence="2">The sequence shown here is derived from an EMBL/GenBank/DDBJ whole genome shotgun (WGS) entry which is preliminary data.</text>
</comment>
<feature type="compositionally biased region" description="Acidic residues" evidence="1">
    <location>
        <begin position="40"/>
        <end position="61"/>
    </location>
</feature>
<evidence type="ECO:0000256" key="1">
    <source>
        <dbReference type="SAM" id="MobiDB-lite"/>
    </source>
</evidence>
<accession>A0AAN9EKN0</accession>
<proteinExistence type="predicted"/>
<feature type="region of interest" description="Disordered" evidence="1">
    <location>
        <begin position="35"/>
        <end position="88"/>
    </location>
</feature>